<reference evidence="2 3" key="1">
    <citation type="submission" date="2020-08" db="EMBL/GenBank/DDBJ databases">
        <title>Sequencing the genomes of 1000 actinobacteria strains.</title>
        <authorList>
            <person name="Klenk H.-P."/>
        </authorList>
    </citation>
    <scope>NUCLEOTIDE SEQUENCE [LARGE SCALE GENOMIC DNA]</scope>
    <source>
        <strain evidence="2 3">DSM 45582</strain>
    </source>
</reference>
<evidence type="ECO:0000256" key="1">
    <source>
        <dbReference type="SAM" id="SignalP"/>
    </source>
</evidence>
<dbReference type="AlphaFoldDB" id="A0A840NH43"/>
<dbReference type="SUPFAM" id="SSF50939">
    <property type="entry name" value="Sialidases"/>
    <property type="match status" value="1"/>
</dbReference>
<proteinExistence type="predicted"/>
<name>A0A840NH43_9PSEU</name>
<keyword evidence="3" id="KW-1185">Reference proteome</keyword>
<dbReference type="Proteomes" id="UP000580474">
    <property type="component" value="Unassembled WGS sequence"/>
</dbReference>
<accession>A0A840NH43</accession>
<dbReference type="PANTHER" id="PTHR38792:SF3">
    <property type="entry name" value="BNR_ASP-BOX REPEAT DOMAIN PROTEIN (AFU_ORTHOLOGUE AFUA_7G06430)-RELATED"/>
    <property type="match status" value="1"/>
</dbReference>
<gene>
    <name evidence="2" type="ORF">BJ969_003429</name>
</gene>
<dbReference type="InterPro" id="IPR036278">
    <property type="entry name" value="Sialidase_sf"/>
</dbReference>
<dbReference type="PANTHER" id="PTHR38792">
    <property type="entry name" value="BNR/ASP-BOX REPEAT DOMAIN PROTEIN (AFU_ORTHOLOGUE AFUA_7G06430)-RELATED"/>
    <property type="match status" value="1"/>
</dbReference>
<evidence type="ECO:0008006" key="4">
    <source>
        <dbReference type="Google" id="ProtNLM"/>
    </source>
</evidence>
<keyword evidence="1" id="KW-0732">Signal</keyword>
<organism evidence="2 3">
    <name type="scientific">Saccharopolyspora gloriosae</name>
    <dbReference type="NCBI Taxonomy" id="455344"/>
    <lineage>
        <taxon>Bacteria</taxon>
        <taxon>Bacillati</taxon>
        <taxon>Actinomycetota</taxon>
        <taxon>Actinomycetes</taxon>
        <taxon>Pseudonocardiales</taxon>
        <taxon>Pseudonocardiaceae</taxon>
        <taxon>Saccharopolyspora</taxon>
    </lineage>
</organism>
<comment type="caution">
    <text evidence="2">The sequence shown here is derived from an EMBL/GenBank/DDBJ whole genome shotgun (WGS) entry which is preliminary data.</text>
</comment>
<feature type="chain" id="PRO_5032647198" description="Exo-alpha-sialidase" evidence="1">
    <location>
        <begin position="28"/>
        <end position="386"/>
    </location>
</feature>
<sequence>MRGAKSRTLLLCAALAALVLPVTGAAAAPAATGTPLSDDVGLYPTSVRLQHAGEASGAVLAATVSFGADGGTAPIYESTDEGTTFTEVGRISDPSFATGLCCGSMLELPRQVGDLPEGTLLWTASVGAEEENRRMHLPVFQSRDQGRTWSYLSTCGTASGDKGFWEPELAVDAGGALGCYFADENDQPAHSQVLRRTTSTDGVNWGAPENVVALENPGQRPGMPVIRRLPDDRYYFSYEICGTGDAHDCAAYFRLSEDGSNWGDPADAGTLLTLPDGRFFAHAPKITVVDDGTPDGKVVTVGQELKHPDGTVAEGNGATLFVSDAPGSGENAEILAPVQVPGARNEPCPNYSSALTPLADTSKILEIATDYDDSGKCRAYYATGAL</sequence>
<dbReference type="EMBL" id="JACHIV010000001">
    <property type="protein sequence ID" value="MBB5070341.1"/>
    <property type="molecule type" value="Genomic_DNA"/>
</dbReference>
<dbReference type="Gene3D" id="2.120.10.10">
    <property type="match status" value="1"/>
</dbReference>
<evidence type="ECO:0000313" key="2">
    <source>
        <dbReference type="EMBL" id="MBB5070341.1"/>
    </source>
</evidence>
<evidence type="ECO:0000313" key="3">
    <source>
        <dbReference type="Proteomes" id="UP000580474"/>
    </source>
</evidence>
<feature type="signal peptide" evidence="1">
    <location>
        <begin position="1"/>
        <end position="27"/>
    </location>
</feature>
<protein>
    <recommendedName>
        <fullName evidence="4">Exo-alpha-sialidase</fullName>
    </recommendedName>
</protein>
<dbReference type="RefSeq" id="WP_184479889.1">
    <property type="nucleotide sequence ID" value="NZ_JACHIV010000001.1"/>
</dbReference>
<dbReference type="CDD" id="cd15482">
    <property type="entry name" value="Sialidase_non-viral"/>
    <property type="match status" value="1"/>
</dbReference>